<dbReference type="Proteomes" id="UP000183772">
    <property type="component" value="Chromosome I"/>
</dbReference>
<dbReference type="PANTHER" id="PTHR14969">
    <property type="entry name" value="SPHINGOSINE-1-PHOSPHATE PHOSPHOHYDROLASE"/>
    <property type="match status" value="1"/>
</dbReference>
<dbReference type="SUPFAM" id="SSF48317">
    <property type="entry name" value="Acid phosphatase/Vanadium-dependent haloperoxidase"/>
    <property type="match status" value="1"/>
</dbReference>
<comment type="catalytic activity">
    <reaction evidence="3">
        <text>di-trans,octa-cis-undecaprenyl diphosphate + H2O = di-trans,octa-cis-undecaprenyl phosphate + phosphate + H(+)</text>
        <dbReference type="Rhea" id="RHEA:28094"/>
        <dbReference type="ChEBI" id="CHEBI:15377"/>
        <dbReference type="ChEBI" id="CHEBI:15378"/>
        <dbReference type="ChEBI" id="CHEBI:43474"/>
        <dbReference type="ChEBI" id="CHEBI:58405"/>
        <dbReference type="ChEBI" id="CHEBI:60392"/>
        <dbReference type="EC" id="3.6.1.27"/>
    </reaction>
</comment>
<dbReference type="Pfam" id="PF01569">
    <property type="entry name" value="PAP2"/>
    <property type="match status" value="1"/>
</dbReference>
<evidence type="ECO:0000256" key="2">
    <source>
        <dbReference type="ARBA" id="ARBA00032707"/>
    </source>
</evidence>
<name>A0AAX2D6A5_9PSED</name>
<feature type="transmembrane region" description="Helical" evidence="4">
    <location>
        <begin position="223"/>
        <end position="243"/>
    </location>
</feature>
<sequence>MGTNANALCFLVGVVLMIIFGRFLVRSVLLKTLKSRSTGADVRFEFRHLLAAAVITGCLILVQACLVLKWSGMAYIDAQVNALFEPFRTPWLLQLFVQVTSLGTILSMGVIAVIVSALLWSMGRLAMLIPLWSSFLGAEVTTWTVKYGIDRARPDFLQGITEANPSFPSGHATAATVVFGFIGFIIARELPTRSLRVEVGFWSAMVITAICLSRLFLSLHYLSDVICGSLVGSFWLLMGVAFVRWQSLTNEAVFVDMSHRREH</sequence>
<keyword evidence="4" id="KW-0472">Membrane</keyword>
<feature type="domain" description="Phosphatidic acid phosphatase type 2/haloperoxidase" evidence="5">
    <location>
        <begin position="126"/>
        <end position="240"/>
    </location>
</feature>
<evidence type="ECO:0000313" key="6">
    <source>
        <dbReference type="EMBL" id="SDU13672.1"/>
    </source>
</evidence>
<feature type="transmembrane region" description="Helical" evidence="4">
    <location>
        <begin position="199"/>
        <end position="217"/>
    </location>
</feature>
<feature type="transmembrane region" description="Helical" evidence="4">
    <location>
        <begin position="6"/>
        <end position="25"/>
    </location>
</feature>
<dbReference type="SMART" id="SM00014">
    <property type="entry name" value="acidPPc"/>
    <property type="match status" value="1"/>
</dbReference>
<dbReference type="EMBL" id="LT629790">
    <property type="protein sequence ID" value="SDU13672.1"/>
    <property type="molecule type" value="Genomic_DNA"/>
</dbReference>
<dbReference type="PANTHER" id="PTHR14969:SF13">
    <property type="entry name" value="AT30094P"/>
    <property type="match status" value="1"/>
</dbReference>
<dbReference type="GO" id="GO:0050380">
    <property type="term" value="F:undecaprenyl-diphosphatase activity"/>
    <property type="evidence" value="ECO:0007669"/>
    <property type="project" value="UniProtKB-EC"/>
</dbReference>
<feature type="transmembrane region" description="Helical" evidence="4">
    <location>
        <begin position="91"/>
        <end position="120"/>
    </location>
</feature>
<protein>
    <recommendedName>
        <fullName evidence="1">undecaprenyl-diphosphate phosphatase</fullName>
        <ecNumber evidence="1">3.6.1.27</ecNumber>
    </recommendedName>
    <alternativeName>
        <fullName evidence="2">Undecaprenyl pyrophosphate phosphatase</fullName>
    </alternativeName>
</protein>
<dbReference type="Gene3D" id="1.20.144.10">
    <property type="entry name" value="Phosphatidic acid phosphatase type 2/haloperoxidase"/>
    <property type="match status" value="1"/>
</dbReference>
<organism evidence="6 7">
    <name type="scientific">Pseudomonas mediterranea</name>
    <dbReference type="NCBI Taxonomy" id="183795"/>
    <lineage>
        <taxon>Bacteria</taxon>
        <taxon>Pseudomonadati</taxon>
        <taxon>Pseudomonadota</taxon>
        <taxon>Gammaproteobacteria</taxon>
        <taxon>Pseudomonadales</taxon>
        <taxon>Pseudomonadaceae</taxon>
        <taxon>Pseudomonas</taxon>
    </lineage>
</organism>
<dbReference type="InterPro" id="IPR000326">
    <property type="entry name" value="PAP2/HPO"/>
</dbReference>
<dbReference type="GeneID" id="76210917"/>
<evidence type="ECO:0000259" key="5">
    <source>
        <dbReference type="SMART" id="SM00014"/>
    </source>
</evidence>
<evidence type="ECO:0000256" key="4">
    <source>
        <dbReference type="SAM" id="Phobius"/>
    </source>
</evidence>
<evidence type="ECO:0000256" key="1">
    <source>
        <dbReference type="ARBA" id="ARBA00012374"/>
    </source>
</evidence>
<keyword evidence="4" id="KW-1133">Transmembrane helix</keyword>
<dbReference type="AlphaFoldDB" id="A0AAX2D6A5"/>
<proteinExistence type="predicted"/>
<evidence type="ECO:0000313" key="7">
    <source>
        <dbReference type="Proteomes" id="UP000183772"/>
    </source>
</evidence>
<dbReference type="EC" id="3.6.1.27" evidence="1"/>
<keyword evidence="4" id="KW-0812">Transmembrane</keyword>
<feature type="transmembrane region" description="Helical" evidence="4">
    <location>
        <begin position="46"/>
        <end position="71"/>
    </location>
</feature>
<dbReference type="RefSeq" id="WP_052126480.1">
    <property type="nucleotide sequence ID" value="NZ_LT629790.1"/>
</dbReference>
<evidence type="ECO:0000256" key="3">
    <source>
        <dbReference type="ARBA" id="ARBA00047594"/>
    </source>
</evidence>
<dbReference type="InterPro" id="IPR036938">
    <property type="entry name" value="PAP2/HPO_sf"/>
</dbReference>
<keyword evidence="7" id="KW-1185">Reference proteome</keyword>
<feature type="transmembrane region" description="Helical" evidence="4">
    <location>
        <begin position="169"/>
        <end position="187"/>
    </location>
</feature>
<gene>
    <name evidence="6" type="ORF">SAMN05216476_0595</name>
</gene>
<dbReference type="CDD" id="cd03392">
    <property type="entry name" value="PAP2_like_2"/>
    <property type="match status" value="1"/>
</dbReference>
<reference evidence="6 7" key="1">
    <citation type="submission" date="2016-10" db="EMBL/GenBank/DDBJ databases">
        <authorList>
            <person name="Varghese N."/>
            <person name="Submissions S."/>
        </authorList>
    </citation>
    <scope>NUCLEOTIDE SEQUENCE [LARGE SCALE GENOMIC DNA]</scope>
    <source>
        <strain evidence="6 7">DSM 16733</strain>
    </source>
</reference>
<accession>A0AAX2D6A5</accession>